<evidence type="ECO:0000313" key="10">
    <source>
        <dbReference type="Proteomes" id="UP000259030"/>
    </source>
</evidence>
<evidence type="ECO:0000256" key="3">
    <source>
        <dbReference type="ARBA" id="ARBA00022475"/>
    </source>
</evidence>
<dbReference type="STRING" id="317577.GCA_000419625_02102"/>
<proteinExistence type="inferred from homology"/>
<dbReference type="GO" id="GO:0005886">
    <property type="term" value="C:plasma membrane"/>
    <property type="evidence" value="ECO:0007669"/>
    <property type="project" value="UniProtKB-SubCell"/>
</dbReference>
<evidence type="ECO:0000256" key="5">
    <source>
        <dbReference type="ARBA" id="ARBA00022989"/>
    </source>
</evidence>
<keyword evidence="6 8" id="KW-0472">Membrane</keyword>
<evidence type="ECO:0008006" key="11">
    <source>
        <dbReference type="Google" id="ProtNLM"/>
    </source>
</evidence>
<keyword evidence="5 8" id="KW-1133">Transmembrane helix</keyword>
<dbReference type="PANTHER" id="PTHR33452">
    <property type="entry name" value="OXIDOREDUCTASE CATD-RELATED"/>
    <property type="match status" value="1"/>
</dbReference>
<dbReference type="InterPro" id="IPR051907">
    <property type="entry name" value="DoxX-like_oxidoreductase"/>
</dbReference>
<comment type="subcellular location">
    <subcellularLocation>
        <location evidence="1">Cell membrane</location>
        <topology evidence="1">Multi-pass membrane protein</topology>
    </subcellularLocation>
</comment>
<dbReference type="Proteomes" id="UP000259030">
    <property type="component" value="Chromosome"/>
</dbReference>
<evidence type="ECO:0000256" key="1">
    <source>
        <dbReference type="ARBA" id="ARBA00004651"/>
    </source>
</evidence>
<sequence>MRPNPELALALLRVTTGLLFAWEGAQAIFLTGLNAETAQFTRLGVPLPLLTAPLCATLNLVAGVLLALGLAPRLQAAVLTLLGTALLAFQVQQGGLTSPLLETAAPLLVGGLAVAVGGGGQPSLDHLDRLGARPLAARPTPARPAPRRTR</sequence>
<keyword evidence="3" id="KW-1003">Cell membrane</keyword>
<name>A0A221SX13_9DEIO</name>
<dbReference type="PANTHER" id="PTHR33452:SF1">
    <property type="entry name" value="INNER MEMBRANE PROTEIN YPHA-RELATED"/>
    <property type="match status" value="1"/>
</dbReference>
<protein>
    <recommendedName>
        <fullName evidence="11">DoxX family protein</fullName>
    </recommendedName>
</protein>
<evidence type="ECO:0000256" key="7">
    <source>
        <dbReference type="SAM" id="MobiDB-lite"/>
    </source>
</evidence>
<dbReference type="AlphaFoldDB" id="A0A221SX13"/>
<accession>A0A221SX13</accession>
<keyword evidence="4 8" id="KW-0812">Transmembrane</keyword>
<dbReference type="InterPro" id="IPR032808">
    <property type="entry name" value="DoxX"/>
</dbReference>
<dbReference type="Pfam" id="PF07681">
    <property type="entry name" value="DoxX"/>
    <property type="match status" value="1"/>
</dbReference>
<evidence type="ECO:0000256" key="2">
    <source>
        <dbReference type="ARBA" id="ARBA00006679"/>
    </source>
</evidence>
<evidence type="ECO:0000256" key="8">
    <source>
        <dbReference type="SAM" id="Phobius"/>
    </source>
</evidence>
<evidence type="ECO:0000313" key="9">
    <source>
        <dbReference type="EMBL" id="ASN81136.1"/>
    </source>
</evidence>
<evidence type="ECO:0000256" key="6">
    <source>
        <dbReference type="ARBA" id="ARBA00023136"/>
    </source>
</evidence>
<comment type="similarity">
    <text evidence="2">Belongs to the DoxX family.</text>
</comment>
<evidence type="ECO:0000256" key="4">
    <source>
        <dbReference type="ARBA" id="ARBA00022692"/>
    </source>
</evidence>
<feature type="transmembrane region" description="Helical" evidence="8">
    <location>
        <begin position="43"/>
        <end position="67"/>
    </location>
</feature>
<feature type="region of interest" description="Disordered" evidence="7">
    <location>
        <begin position="131"/>
        <end position="150"/>
    </location>
</feature>
<reference evidence="9 10" key="1">
    <citation type="submission" date="2017-05" db="EMBL/GenBank/DDBJ databases">
        <title>The complete genome sequence of Deinococcus ficus isolated from the rhizosphere of the Ficus religiosa L. in Taiwan.</title>
        <authorList>
            <person name="Wu K.-M."/>
            <person name="Liao T.-L."/>
            <person name="Liu Y.-M."/>
            <person name="Young C.-C."/>
            <person name="Tsai S.-F."/>
        </authorList>
    </citation>
    <scope>NUCLEOTIDE SEQUENCE [LARGE SCALE GENOMIC DNA]</scope>
    <source>
        <strain evidence="9 10">CC-FR2-10</strain>
    </source>
</reference>
<organism evidence="9 10">
    <name type="scientific">Deinococcus ficus</name>
    <dbReference type="NCBI Taxonomy" id="317577"/>
    <lineage>
        <taxon>Bacteria</taxon>
        <taxon>Thermotogati</taxon>
        <taxon>Deinococcota</taxon>
        <taxon>Deinococci</taxon>
        <taxon>Deinococcales</taxon>
        <taxon>Deinococcaceae</taxon>
        <taxon>Deinococcus</taxon>
    </lineage>
</organism>
<dbReference type="RefSeq" id="WP_051307422.1">
    <property type="nucleotide sequence ID" value="NZ_CP021081.1"/>
</dbReference>
<gene>
    <name evidence="9" type="ORF">DFI_09060</name>
</gene>
<keyword evidence="10" id="KW-1185">Reference proteome</keyword>
<dbReference type="EMBL" id="CP021081">
    <property type="protein sequence ID" value="ASN81136.1"/>
    <property type="molecule type" value="Genomic_DNA"/>
</dbReference>
<dbReference type="KEGG" id="dfc:DFI_09060"/>